<evidence type="ECO:0000256" key="1">
    <source>
        <dbReference type="ARBA" id="ARBA00022737"/>
    </source>
</evidence>
<gene>
    <name evidence="3" type="ORF">PHISCL_10926</name>
</gene>
<protein>
    <submittedName>
        <fullName evidence="3">Uncharacterized protein</fullName>
    </submittedName>
</protein>
<dbReference type="PANTHER" id="PTHR16193:SF0">
    <property type="entry name" value="TETRATRICOPEPTIDE REPEAT PROTEIN 27"/>
    <property type="match status" value="1"/>
</dbReference>
<dbReference type="InterPro" id="IPR044244">
    <property type="entry name" value="TTC27/Emw1"/>
</dbReference>
<accession>A0A3A2Z5W4</accession>
<keyword evidence="1" id="KW-0677">Repeat</keyword>
<dbReference type="Proteomes" id="UP000266188">
    <property type="component" value="Unassembled WGS sequence"/>
</dbReference>
<feature type="non-terminal residue" evidence="3">
    <location>
        <position position="1"/>
    </location>
</feature>
<feature type="non-terminal residue" evidence="3">
    <location>
        <position position="91"/>
    </location>
</feature>
<evidence type="ECO:0000313" key="4">
    <source>
        <dbReference type="Proteomes" id="UP000266188"/>
    </source>
</evidence>
<dbReference type="STRING" id="2070753.A0A3A2Z5W4"/>
<sequence length="91" mass="10506">PEKSESASAAERLEFIWLLSFSSRWDLEAELASRWVNLGGLRTALEIYERLQMWAETALCYGATEQEEKAKHIIRGQLYEPTNKDANDEDK</sequence>
<proteinExistence type="predicted"/>
<reference evidence="4" key="1">
    <citation type="submission" date="2017-02" db="EMBL/GenBank/DDBJ databases">
        <authorList>
            <person name="Tafer H."/>
            <person name="Lopandic K."/>
        </authorList>
    </citation>
    <scope>NUCLEOTIDE SEQUENCE [LARGE SCALE GENOMIC DNA]</scope>
    <source>
        <strain evidence="4">CBS 366.77</strain>
    </source>
</reference>
<dbReference type="EMBL" id="MVGC01002956">
    <property type="protein sequence ID" value="RJE16737.1"/>
    <property type="molecule type" value="Genomic_DNA"/>
</dbReference>
<evidence type="ECO:0000313" key="3">
    <source>
        <dbReference type="EMBL" id="RJE16737.1"/>
    </source>
</evidence>
<dbReference type="PANTHER" id="PTHR16193">
    <property type="entry name" value="TETRATRICOPEPTIDE REPEAT PROTEIN 27"/>
    <property type="match status" value="1"/>
</dbReference>
<dbReference type="AlphaFoldDB" id="A0A3A2Z5W4"/>
<comment type="caution">
    <text evidence="3">The sequence shown here is derived from an EMBL/GenBank/DDBJ whole genome shotgun (WGS) entry which is preliminary data.</text>
</comment>
<dbReference type="OrthoDB" id="1936594at2759"/>
<keyword evidence="2" id="KW-0802">TPR repeat</keyword>
<name>A0A3A2Z5W4_9EURO</name>
<keyword evidence="4" id="KW-1185">Reference proteome</keyword>
<evidence type="ECO:0000256" key="2">
    <source>
        <dbReference type="ARBA" id="ARBA00022803"/>
    </source>
</evidence>
<organism evidence="3 4">
    <name type="scientific">Aspergillus sclerotialis</name>
    <dbReference type="NCBI Taxonomy" id="2070753"/>
    <lineage>
        <taxon>Eukaryota</taxon>
        <taxon>Fungi</taxon>
        <taxon>Dikarya</taxon>
        <taxon>Ascomycota</taxon>
        <taxon>Pezizomycotina</taxon>
        <taxon>Eurotiomycetes</taxon>
        <taxon>Eurotiomycetidae</taxon>
        <taxon>Eurotiales</taxon>
        <taxon>Aspergillaceae</taxon>
        <taxon>Aspergillus</taxon>
        <taxon>Aspergillus subgen. Polypaecilum</taxon>
    </lineage>
</organism>